<evidence type="ECO:0000256" key="1">
    <source>
        <dbReference type="ARBA" id="ARBA00022512"/>
    </source>
</evidence>
<dbReference type="InterPro" id="IPR019931">
    <property type="entry name" value="LPXTG_anchor"/>
</dbReference>
<dbReference type="Proteomes" id="UP000051733">
    <property type="component" value="Unassembled WGS sequence"/>
</dbReference>
<evidence type="ECO:0000256" key="3">
    <source>
        <dbReference type="ARBA" id="ARBA00022729"/>
    </source>
</evidence>
<dbReference type="PATRIC" id="fig|1423813.3.peg.114"/>
<feature type="compositionally biased region" description="Acidic residues" evidence="5">
    <location>
        <begin position="31"/>
        <end position="67"/>
    </location>
</feature>
<evidence type="ECO:0000256" key="4">
    <source>
        <dbReference type="ARBA" id="ARBA00023088"/>
    </source>
</evidence>
<dbReference type="Pfam" id="PF00746">
    <property type="entry name" value="Gram_pos_anchor"/>
    <property type="match status" value="1"/>
</dbReference>
<sequence length="161" mass="17303">MNIDGNIVADHVNIASGESHRFDLQTPSVTDPEDPTDPIDPEDPVDPEEPTDPIDPEEPVDPEEPTESETSTTPEQDLDRENAVSIDRDTQTTAVTVSSGTTTSNPVITMMTTKHHSNKSANSTLPQTGDTAQQSATIWGLFALAFTGLFGLSVKGRNKDD</sequence>
<feature type="transmembrane region" description="Helical" evidence="6">
    <location>
        <begin position="136"/>
        <end position="154"/>
    </location>
</feature>
<reference evidence="8 9" key="1">
    <citation type="journal article" date="2015" name="Genome Announc.">
        <title>Expanding the biotechnology potential of lactobacilli through comparative genomics of 213 strains and associated genera.</title>
        <authorList>
            <person name="Sun Z."/>
            <person name="Harris H.M."/>
            <person name="McCann A."/>
            <person name="Guo C."/>
            <person name="Argimon S."/>
            <person name="Zhang W."/>
            <person name="Yang X."/>
            <person name="Jeffery I.B."/>
            <person name="Cooney J.C."/>
            <person name="Kagawa T.F."/>
            <person name="Liu W."/>
            <person name="Song Y."/>
            <person name="Salvetti E."/>
            <person name="Wrobel A."/>
            <person name="Rasinkangas P."/>
            <person name="Parkhill J."/>
            <person name="Rea M.C."/>
            <person name="O'Sullivan O."/>
            <person name="Ritari J."/>
            <person name="Douillard F.P."/>
            <person name="Paul Ross R."/>
            <person name="Yang R."/>
            <person name="Briner A.E."/>
            <person name="Felis G.E."/>
            <person name="de Vos W.M."/>
            <person name="Barrangou R."/>
            <person name="Klaenhammer T.R."/>
            <person name="Caufield P.W."/>
            <person name="Cui Y."/>
            <person name="Zhang H."/>
            <person name="O'Toole P.W."/>
        </authorList>
    </citation>
    <scope>NUCLEOTIDE SEQUENCE [LARGE SCALE GENOMIC DNA]</scope>
    <source>
        <strain evidence="8 9">DSM 20634</strain>
    </source>
</reference>
<dbReference type="RefSeq" id="WP_057779733.1">
    <property type="nucleotide sequence ID" value="NZ_AYYY01000055.1"/>
</dbReference>
<keyword evidence="2" id="KW-0964">Secreted</keyword>
<feature type="region of interest" description="Disordered" evidence="5">
    <location>
        <begin position="14"/>
        <end position="106"/>
    </location>
</feature>
<keyword evidence="6" id="KW-1133">Transmembrane helix</keyword>
<evidence type="ECO:0000256" key="5">
    <source>
        <dbReference type="SAM" id="MobiDB-lite"/>
    </source>
</evidence>
<dbReference type="STRING" id="1423813.FC26_GL000109"/>
<gene>
    <name evidence="8" type="ORF">FC26_GL000109</name>
</gene>
<keyword evidence="3" id="KW-0732">Signal</keyword>
<keyword evidence="4" id="KW-0572">Peptidoglycan-anchor</keyword>
<feature type="compositionally biased region" description="Low complexity" evidence="5">
    <location>
        <begin position="91"/>
        <end position="106"/>
    </location>
</feature>
<evidence type="ECO:0000256" key="6">
    <source>
        <dbReference type="SAM" id="Phobius"/>
    </source>
</evidence>
<feature type="compositionally biased region" description="Basic and acidic residues" evidence="5">
    <location>
        <begin position="77"/>
        <end position="90"/>
    </location>
</feature>
<keyword evidence="1" id="KW-0134">Cell wall</keyword>
<evidence type="ECO:0000256" key="2">
    <source>
        <dbReference type="ARBA" id="ARBA00022525"/>
    </source>
</evidence>
<keyword evidence="6" id="KW-0812">Transmembrane</keyword>
<keyword evidence="9" id="KW-1185">Reference proteome</keyword>
<name>A0A0R2A266_9LACO</name>
<evidence type="ECO:0000259" key="7">
    <source>
        <dbReference type="Pfam" id="PF00746"/>
    </source>
</evidence>
<comment type="caution">
    <text evidence="8">The sequence shown here is derived from an EMBL/GenBank/DDBJ whole genome shotgun (WGS) entry which is preliminary data.</text>
</comment>
<evidence type="ECO:0000313" key="9">
    <source>
        <dbReference type="Proteomes" id="UP000051733"/>
    </source>
</evidence>
<dbReference type="AlphaFoldDB" id="A0A0R2A266"/>
<keyword evidence="6" id="KW-0472">Membrane</keyword>
<evidence type="ECO:0000313" key="8">
    <source>
        <dbReference type="EMBL" id="KRM60983.1"/>
    </source>
</evidence>
<accession>A0A0R2A266</accession>
<proteinExistence type="predicted"/>
<dbReference type="NCBIfam" id="TIGR01167">
    <property type="entry name" value="LPXTG_anchor"/>
    <property type="match status" value="1"/>
</dbReference>
<feature type="domain" description="Gram-positive cocci surface proteins LPxTG" evidence="7">
    <location>
        <begin position="118"/>
        <end position="161"/>
    </location>
</feature>
<dbReference type="EMBL" id="AYYY01000055">
    <property type="protein sequence ID" value="KRM60983.1"/>
    <property type="molecule type" value="Genomic_DNA"/>
</dbReference>
<protein>
    <recommendedName>
        <fullName evidence="7">Gram-positive cocci surface proteins LPxTG domain-containing protein</fullName>
    </recommendedName>
</protein>
<organism evidence="8 9">
    <name type="scientific">Paucilactobacillus vaccinostercus DSM 20634</name>
    <dbReference type="NCBI Taxonomy" id="1423813"/>
    <lineage>
        <taxon>Bacteria</taxon>
        <taxon>Bacillati</taxon>
        <taxon>Bacillota</taxon>
        <taxon>Bacilli</taxon>
        <taxon>Lactobacillales</taxon>
        <taxon>Lactobacillaceae</taxon>
        <taxon>Paucilactobacillus</taxon>
    </lineage>
</organism>